<evidence type="ECO:0000313" key="2">
    <source>
        <dbReference type="EMBL" id="SVC30870.1"/>
    </source>
</evidence>
<sequence length="92" mass="10280">MVDDKKIKSLNQRIQKAKENSNPTLNNPPRSFGKVMKIVVEIVAAMAVGLVIGMLIDNYFETRPIFIIIFFLLGSCAGILNVFRVAKSLQKN</sequence>
<proteinExistence type="predicted"/>
<feature type="transmembrane region" description="Helical" evidence="1">
    <location>
        <begin position="62"/>
        <end position="83"/>
    </location>
</feature>
<keyword evidence="1" id="KW-1133">Transmembrane helix</keyword>
<dbReference type="InterPro" id="IPR016989">
    <property type="entry name" value="Atp1_alphaprobac"/>
</dbReference>
<evidence type="ECO:0000256" key="1">
    <source>
        <dbReference type="SAM" id="Phobius"/>
    </source>
</evidence>
<dbReference type="EMBL" id="UINC01084326">
    <property type="protein sequence ID" value="SVC30870.1"/>
    <property type="molecule type" value="Genomic_DNA"/>
</dbReference>
<protein>
    <recommendedName>
        <fullName evidence="3">ATP synthase protein I</fullName>
    </recommendedName>
</protein>
<dbReference type="PIRSF" id="PIRSF032126">
    <property type="entry name" value="F0F1_ATP_synthase_subunit_I"/>
    <property type="match status" value="1"/>
</dbReference>
<organism evidence="2">
    <name type="scientific">marine metagenome</name>
    <dbReference type="NCBI Taxonomy" id="408172"/>
    <lineage>
        <taxon>unclassified sequences</taxon>
        <taxon>metagenomes</taxon>
        <taxon>ecological metagenomes</taxon>
    </lineage>
</organism>
<name>A0A382L2C6_9ZZZZ</name>
<feature type="transmembrane region" description="Helical" evidence="1">
    <location>
        <begin position="38"/>
        <end position="56"/>
    </location>
</feature>
<gene>
    <name evidence="2" type="ORF">METZ01_LOCUS283724</name>
</gene>
<accession>A0A382L2C6</accession>
<keyword evidence="1" id="KW-0472">Membrane</keyword>
<reference evidence="2" key="1">
    <citation type="submission" date="2018-05" db="EMBL/GenBank/DDBJ databases">
        <authorList>
            <person name="Lanie J.A."/>
            <person name="Ng W.-L."/>
            <person name="Kazmierczak K.M."/>
            <person name="Andrzejewski T.M."/>
            <person name="Davidsen T.M."/>
            <person name="Wayne K.J."/>
            <person name="Tettelin H."/>
            <person name="Glass J.I."/>
            <person name="Rusch D."/>
            <person name="Podicherti R."/>
            <person name="Tsui H.-C.T."/>
            <person name="Winkler M.E."/>
        </authorList>
    </citation>
    <scope>NUCLEOTIDE SEQUENCE</scope>
</reference>
<dbReference type="Pfam" id="PF09527">
    <property type="entry name" value="ATPase_gene1"/>
    <property type="match status" value="1"/>
</dbReference>
<evidence type="ECO:0008006" key="3">
    <source>
        <dbReference type="Google" id="ProtNLM"/>
    </source>
</evidence>
<dbReference type="AlphaFoldDB" id="A0A382L2C6"/>
<keyword evidence="1" id="KW-0812">Transmembrane</keyword>
<dbReference type="InterPro" id="IPR032820">
    <property type="entry name" value="ATPase_put"/>
</dbReference>